<evidence type="ECO:0000259" key="3">
    <source>
        <dbReference type="PROSITE" id="PS50041"/>
    </source>
</evidence>
<dbReference type="PROSITE" id="PS50041">
    <property type="entry name" value="C_TYPE_LECTIN_2"/>
    <property type="match status" value="1"/>
</dbReference>
<dbReference type="SMART" id="SM00034">
    <property type="entry name" value="CLECT"/>
    <property type="match status" value="1"/>
</dbReference>
<keyword evidence="1" id="KW-1015">Disulfide bond</keyword>
<dbReference type="InterPro" id="IPR001304">
    <property type="entry name" value="C-type_lectin-like"/>
</dbReference>
<dbReference type="SUPFAM" id="SSF56436">
    <property type="entry name" value="C-type lectin-like"/>
    <property type="match status" value="1"/>
</dbReference>
<feature type="domain" description="C-type lectin" evidence="3">
    <location>
        <begin position="30"/>
        <end position="142"/>
    </location>
</feature>
<reference evidence="4" key="1">
    <citation type="journal article" date="2020" name="Mar. Drugs">
        <title>Transcriptomic Analysis of Four Cerianthid (Cnidaria, Ceriantharia) Venoms.</title>
        <authorList>
            <person name="Klompen A.M.L."/>
            <person name="Macrander J."/>
            <person name="Reitzel A.M."/>
            <person name="Stampar S.N."/>
        </authorList>
    </citation>
    <scope>NUCLEOTIDE SEQUENCE</scope>
</reference>
<dbReference type="AlphaFoldDB" id="A0A7G7WYW9"/>
<keyword evidence="2" id="KW-0732">Signal</keyword>
<feature type="chain" id="PRO_5028878520" evidence="2">
    <location>
        <begin position="22"/>
        <end position="234"/>
    </location>
</feature>
<evidence type="ECO:0000256" key="1">
    <source>
        <dbReference type="ARBA" id="ARBA00023157"/>
    </source>
</evidence>
<dbReference type="Pfam" id="PF00059">
    <property type="entry name" value="Lectin_C"/>
    <property type="match status" value="1"/>
</dbReference>
<proteinExistence type="evidence at transcript level"/>
<sequence>MFGKLLVSLLLGLLLVSIIESSCPGGWHSWKGKCYRAVKWRNTWFGARGHCKKMGGELVSIHSMAENNFVRGVLSKHSSWIGFYDIKHENHFEWSDGSQADFTHWFEDQPNNYNNGDCTELGFVGNTWNDASCDKLLSYTCKRDQIQKNVKDTDRRAINPLDGKIGLLRGNYRARKDDILKCSTIATLKNYKMFGVQHGGWCDRNNGRSNSRRNWKGEPGTNDVYRLKESNTQE</sequence>
<dbReference type="EMBL" id="MT747524">
    <property type="protein sequence ID" value="QNH72458.1"/>
    <property type="molecule type" value="mRNA"/>
</dbReference>
<feature type="signal peptide" evidence="2">
    <location>
        <begin position="1"/>
        <end position="21"/>
    </location>
</feature>
<dbReference type="InterPro" id="IPR050111">
    <property type="entry name" value="C-type_lectin/snaclec_domain"/>
</dbReference>
<dbReference type="Gene3D" id="3.10.100.10">
    <property type="entry name" value="Mannose-Binding Protein A, subunit A"/>
    <property type="match status" value="1"/>
</dbReference>
<evidence type="ECO:0000313" key="4">
    <source>
        <dbReference type="EMBL" id="QNH72458.1"/>
    </source>
</evidence>
<dbReference type="PANTHER" id="PTHR22803">
    <property type="entry name" value="MANNOSE, PHOSPHOLIPASE, LECTIN RECEPTOR RELATED"/>
    <property type="match status" value="1"/>
</dbReference>
<dbReference type="PROSITE" id="PS00615">
    <property type="entry name" value="C_TYPE_LECTIN_1"/>
    <property type="match status" value="1"/>
</dbReference>
<dbReference type="InterPro" id="IPR018378">
    <property type="entry name" value="C-type_lectin_CS"/>
</dbReference>
<evidence type="ECO:0000256" key="2">
    <source>
        <dbReference type="SAM" id="SignalP"/>
    </source>
</evidence>
<dbReference type="InterPro" id="IPR016186">
    <property type="entry name" value="C-type_lectin-like/link_sf"/>
</dbReference>
<name>A0A7G7WYW9_9CNID</name>
<accession>A0A7G7WYW9</accession>
<dbReference type="InterPro" id="IPR016187">
    <property type="entry name" value="CTDL_fold"/>
</dbReference>
<organism evidence="4">
    <name type="scientific">Ceriantheomorphe brasiliensis</name>
    <dbReference type="NCBI Taxonomy" id="1048506"/>
    <lineage>
        <taxon>Eukaryota</taxon>
        <taxon>Metazoa</taxon>
        <taxon>Cnidaria</taxon>
        <taxon>Anthozoa</taxon>
        <taxon>Ceriantharia</taxon>
        <taxon>Spirularia</taxon>
        <taxon>Cerianthidae</taxon>
        <taxon>Ceriantheomorphe</taxon>
    </lineage>
</organism>
<reference evidence="4" key="2">
    <citation type="submission" date="2020-07" db="EMBL/GenBank/DDBJ databases">
        <authorList>
            <person name="Klompen A.L."/>
            <person name="Macrander J."/>
            <person name="Reitzel A.M."/>
            <person name="Stampar S.N."/>
        </authorList>
    </citation>
    <scope>NUCLEOTIDE SEQUENCE</scope>
</reference>
<protein>
    <submittedName>
        <fullName evidence="4">Toxin candidate TRINITY_DN21905_c3_g5_i1.p1</fullName>
    </submittedName>
</protein>